<keyword evidence="2" id="KW-1185">Reference proteome</keyword>
<organism evidence="1 2">
    <name type="scientific">Treponema saccharophilum DSM 2985</name>
    <dbReference type="NCBI Taxonomy" id="907348"/>
    <lineage>
        <taxon>Bacteria</taxon>
        <taxon>Pseudomonadati</taxon>
        <taxon>Spirochaetota</taxon>
        <taxon>Spirochaetia</taxon>
        <taxon>Spirochaetales</taxon>
        <taxon>Treponemataceae</taxon>
        <taxon>Treponema</taxon>
    </lineage>
</organism>
<evidence type="ECO:0000313" key="2">
    <source>
        <dbReference type="Proteomes" id="UP000003571"/>
    </source>
</evidence>
<dbReference type="STRING" id="907348.TresaDRAFT_1264"/>
<reference evidence="1 2" key="1">
    <citation type="submission" date="2011-09" db="EMBL/GenBank/DDBJ databases">
        <title>The draft genome of Treponema saccharophilum DSM 2985.</title>
        <authorList>
            <consortium name="US DOE Joint Genome Institute (JGI-PGF)"/>
            <person name="Lucas S."/>
            <person name="Copeland A."/>
            <person name="Lapidus A."/>
            <person name="Glavina del Rio T."/>
            <person name="Dalin E."/>
            <person name="Tice H."/>
            <person name="Bruce D."/>
            <person name="Goodwin L."/>
            <person name="Pitluck S."/>
            <person name="Peters L."/>
            <person name="Kyrpides N."/>
            <person name="Mavromatis K."/>
            <person name="Ivanova N."/>
            <person name="Markowitz V."/>
            <person name="Cheng J.-F."/>
            <person name="Hugenholtz P."/>
            <person name="Woyke T."/>
            <person name="Wu D."/>
            <person name="Gronow S."/>
            <person name="Wellnitz S."/>
            <person name="Brambilla E."/>
            <person name="Klenk H.-P."/>
            <person name="Eisen J.A."/>
        </authorList>
    </citation>
    <scope>NUCLEOTIDE SEQUENCE [LARGE SCALE GENOMIC DNA]</scope>
    <source>
        <strain evidence="1 2">DSM 2985</strain>
    </source>
</reference>
<sequence>MRITEIDLQCEDIIWFGIDKNNYVFECTSAGCGNVPESVCKSKENTKLLESFFLNNLNEEEKNKLPELSIALSQKGIFCYDIYSENERLYSKISTPEFPLEFNKLPENIKKIIEKNKFDIDVVHDEIIDIKHAY</sequence>
<name>H7ELW4_9SPIR</name>
<accession>H7ELW4</accession>
<dbReference type="PATRIC" id="fig|907348.3.peg.1910"/>
<dbReference type="RefSeq" id="WP_002705074.1">
    <property type="nucleotide sequence ID" value="NZ_AGRW01000050.1"/>
</dbReference>
<comment type="caution">
    <text evidence="1">The sequence shown here is derived from an EMBL/GenBank/DDBJ whole genome shotgun (WGS) entry which is preliminary data.</text>
</comment>
<evidence type="ECO:0000313" key="1">
    <source>
        <dbReference type="EMBL" id="EIC01372.1"/>
    </source>
</evidence>
<dbReference type="Proteomes" id="UP000003571">
    <property type="component" value="Unassembled WGS sequence"/>
</dbReference>
<dbReference type="AlphaFoldDB" id="H7ELW4"/>
<gene>
    <name evidence="1" type="ORF">TresaDRAFT_1264</name>
</gene>
<protein>
    <submittedName>
        <fullName evidence="1">Uncharacterized protein</fullName>
    </submittedName>
</protein>
<proteinExistence type="predicted"/>
<dbReference type="EMBL" id="AGRW01000050">
    <property type="protein sequence ID" value="EIC01372.1"/>
    <property type="molecule type" value="Genomic_DNA"/>
</dbReference>
<dbReference type="eggNOG" id="ENOG5033CQX">
    <property type="taxonomic scope" value="Bacteria"/>
</dbReference>